<keyword evidence="1" id="KW-0472">Membrane</keyword>
<feature type="transmembrane region" description="Helical" evidence="1">
    <location>
        <begin position="130"/>
        <end position="150"/>
    </location>
</feature>
<keyword evidence="1" id="KW-1133">Transmembrane helix</keyword>
<gene>
    <name evidence="2" type="ORF">B5V51_1293</name>
</gene>
<evidence type="ECO:0000313" key="2">
    <source>
        <dbReference type="EMBL" id="PCG71976.1"/>
    </source>
</evidence>
<reference evidence="2" key="1">
    <citation type="submission" date="2017-09" db="EMBL/GenBank/DDBJ databases">
        <title>Contemporary evolution of a Lepidopteran species, Heliothis virescens, in response to modern agricultural practices.</title>
        <authorList>
            <person name="Fritz M.L."/>
            <person name="Deyonke A.M."/>
            <person name="Papanicolaou A."/>
            <person name="Micinski S."/>
            <person name="Westbrook J."/>
            <person name="Gould F."/>
        </authorList>
    </citation>
    <scope>NUCLEOTIDE SEQUENCE [LARGE SCALE GENOMIC DNA]</scope>
    <source>
        <strain evidence="2">HvINT-</strain>
        <tissue evidence="2">Whole body</tissue>
    </source>
</reference>
<evidence type="ECO:0000256" key="1">
    <source>
        <dbReference type="SAM" id="Phobius"/>
    </source>
</evidence>
<organism evidence="2">
    <name type="scientific">Heliothis virescens</name>
    <name type="common">Tobacco budworm moth</name>
    <dbReference type="NCBI Taxonomy" id="7102"/>
    <lineage>
        <taxon>Eukaryota</taxon>
        <taxon>Metazoa</taxon>
        <taxon>Ecdysozoa</taxon>
        <taxon>Arthropoda</taxon>
        <taxon>Hexapoda</taxon>
        <taxon>Insecta</taxon>
        <taxon>Pterygota</taxon>
        <taxon>Neoptera</taxon>
        <taxon>Endopterygota</taxon>
        <taxon>Lepidoptera</taxon>
        <taxon>Glossata</taxon>
        <taxon>Ditrysia</taxon>
        <taxon>Noctuoidea</taxon>
        <taxon>Noctuidae</taxon>
        <taxon>Heliothinae</taxon>
        <taxon>Heliothis</taxon>
    </lineage>
</organism>
<accession>A0A2A4JJM9</accession>
<proteinExistence type="predicted"/>
<feature type="transmembrane region" description="Helical" evidence="1">
    <location>
        <begin position="12"/>
        <end position="38"/>
    </location>
</feature>
<evidence type="ECO:0008006" key="3">
    <source>
        <dbReference type="Google" id="ProtNLM"/>
    </source>
</evidence>
<sequence>MKFMDKFPTVISCCFCCFLRAGTVMIAVFSFIIGVIFAPNVSHTHGFWDLNPVLSNYSVMTEMSAQMTLGVASIMLCVVSVLLLIGACCNIPVLIEIYQWGAILYSGTVVLMFFVLAVFCFFVHTNCYMAGTALIALIVCDVLLTAYFIIVTNSLRMSLQFLSSSDIVI</sequence>
<keyword evidence="1" id="KW-0812">Transmembrane</keyword>
<feature type="transmembrane region" description="Helical" evidence="1">
    <location>
        <begin position="102"/>
        <end position="124"/>
    </location>
</feature>
<dbReference type="EMBL" id="NWSH01001252">
    <property type="protein sequence ID" value="PCG71976.1"/>
    <property type="molecule type" value="Genomic_DNA"/>
</dbReference>
<feature type="transmembrane region" description="Helical" evidence="1">
    <location>
        <begin position="69"/>
        <end position="95"/>
    </location>
</feature>
<protein>
    <recommendedName>
        <fullName evidence="3">MARVEL domain-containing protein</fullName>
    </recommendedName>
</protein>
<comment type="caution">
    <text evidence="2">The sequence shown here is derived from an EMBL/GenBank/DDBJ whole genome shotgun (WGS) entry which is preliminary data.</text>
</comment>
<name>A0A2A4JJM9_HELVI</name>
<dbReference type="AlphaFoldDB" id="A0A2A4JJM9"/>